<name>A0ABR8UUH3_9MICC</name>
<accession>A0ABR8UUH3</accession>
<reference evidence="2 3" key="1">
    <citation type="submission" date="2020-08" db="EMBL/GenBank/DDBJ databases">
        <title>A Genomic Blueprint of the Chicken Gut Microbiome.</title>
        <authorList>
            <person name="Gilroy R."/>
            <person name="Ravi A."/>
            <person name="Getino M."/>
            <person name="Pursley I."/>
            <person name="Horton D.L."/>
            <person name="Alikhan N.-F."/>
            <person name="Baker D."/>
            <person name="Gharbi K."/>
            <person name="Hall N."/>
            <person name="Watson M."/>
            <person name="Adriaenssens E.M."/>
            <person name="Foster-Nyarko E."/>
            <person name="Jarju S."/>
            <person name="Secka A."/>
            <person name="Antonio M."/>
            <person name="Oren A."/>
            <person name="Chaudhuri R."/>
            <person name="La Ragione R.M."/>
            <person name="Hildebrand F."/>
            <person name="Pallen M.J."/>
        </authorList>
    </citation>
    <scope>NUCLEOTIDE SEQUENCE [LARGE SCALE GENOMIC DNA]</scope>
    <source>
        <strain evidence="2 3">Sa2CUA1</strain>
    </source>
</reference>
<dbReference type="Proteomes" id="UP000609874">
    <property type="component" value="Unassembled WGS sequence"/>
</dbReference>
<dbReference type="Gene3D" id="1.10.10.10">
    <property type="entry name" value="Winged helix-like DNA-binding domain superfamily/Winged helix DNA-binding domain"/>
    <property type="match status" value="1"/>
</dbReference>
<dbReference type="PROSITE" id="PS50995">
    <property type="entry name" value="HTH_MARR_2"/>
    <property type="match status" value="1"/>
</dbReference>
<dbReference type="InterPro" id="IPR039422">
    <property type="entry name" value="MarR/SlyA-like"/>
</dbReference>
<dbReference type="PANTHER" id="PTHR33164:SF43">
    <property type="entry name" value="HTH-TYPE TRANSCRIPTIONAL REPRESSOR YETL"/>
    <property type="match status" value="1"/>
</dbReference>
<evidence type="ECO:0000259" key="1">
    <source>
        <dbReference type="PROSITE" id="PS50995"/>
    </source>
</evidence>
<dbReference type="PRINTS" id="PR00598">
    <property type="entry name" value="HTHMARR"/>
</dbReference>
<keyword evidence="3" id="KW-1185">Reference proteome</keyword>
<dbReference type="PANTHER" id="PTHR33164">
    <property type="entry name" value="TRANSCRIPTIONAL REGULATOR, MARR FAMILY"/>
    <property type="match status" value="1"/>
</dbReference>
<dbReference type="SUPFAM" id="SSF46785">
    <property type="entry name" value="Winged helix' DNA-binding domain"/>
    <property type="match status" value="1"/>
</dbReference>
<proteinExistence type="predicted"/>
<evidence type="ECO:0000313" key="3">
    <source>
        <dbReference type="Proteomes" id="UP000609874"/>
    </source>
</evidence>
<dbReference type="EMBL" id="JACSQD010000006">
    <property type="protein sequence ID" value="MBD7996188.1"/>
    <property type="molecule type" value="Genomic_DNA"/>
</dbReference>
<organism evidence="2 3">
    <name type="scientific">Arthrobacter gallicola</name>
    <dbReference type="NCBI Taxonomy" id="2762225"/>
    <lineage>
        <taxon>Bacteria</taxon>
        <taxon>Bacillati</taxon>
        <taxon>Actinomycetota</taxon>
        <taxon>Actinomycetes</taxon>
        <taxon>Micrococcales</taxon>
        <taxon>Micrococcaceae</taxon>
        <taxon>Arthrobacter</taxon>
    </lineage>
</organism>
<gene>
    <name evidence="2" type="ORF">H9639_12855</name>
</gene>
<dbReference type="SMART" id="SM00347">
    <property type="entry name" value="HTH_MARR"/>
    <property type="match status" value="1"/>
</dbReference>
<comment type="caution">
    <text evidence="2">The sequence shown here is derived from an EMBL/GenBank/DDBJ whole genome shotgun (WGS) entry which is preliminary data.</text>
</comment>
<evidence type="ECO:0000313" key="2">
    <source>
        <dbReference type="EMBL" id="MBD7996188.1"/>
    </source>
</evidence>
<protein>
    <submittedName>
        <fullName evidence="2">MarR family transcriptional regulator</fullName>
    </submittedName>
</protein>
<dbReference type="InterPro" id="IPR036388">
    <property type="entry name" value="WH-like_DNA-bd_sf"/>
</dbReference>
<feature type="domain" description="HTH marR-type" evidence="1">
    <location>
        <begin position="15"/>
        <end position="146"/>
    </location>
</feature>
<dbReference type="InterPro" id="IPR036390">
    <property type="entry name" value="WH_DNA-bd_sf"/>
</dbReference>
<dbReference type="InterPro" id="IPR000835">
    <property type="entry name" value="HTH_MarR-typ"/>
</dbReference>
<dbReference type="Pfam" id="PF12802">
    <property type="entry name" value="MarR_2"/>
    <property type="match status" value="1"/>
</dbReference>
<sequence>MSKGTDGTRLPDPVPGELARNLGIVAGGYQSRLEEVLSDIPGGLRGFQVISAVVHHAPENQQALGARLGIDRTVLTYLIDALAEAGAVERVPDPADRRARKVIATDGGRDLLSRSDQLVAETERELLAALGSDADLFRTLVNRLADAGLSA</sequence>
<dbReference type="RefSeq" id="WP_191808483.1">
    <property type="nucleotide sequence ID" value="NZ_JACSQD010000006.1"/>
</dbReference>